<dbReference type="PROSITE" id="PS00678">
    <property type="entry name" value="WD_REPEATS_1"/>
    <property type="match status" value="4"/>
</dbReference>
<gene>
    <name evidence="4" type="ORF">RFI_04059</name>
</gene>
<dbReference type="OrthoDB" id="71227at2759"/>
<dbReference type="AlphaFoldDB" id="X6P4J7"/>
<dbReference type="PRINTS" id="PR00320">
    <property type="entry name" value="GPROTEINBRPT"/>
</dbReference>
<feature type="repeat" description="WD" evidence="3">
    <location>
        <begin position="280"/>
        <end position="328"/>
    </location>
</feature>
<organism evidence="4 5">
    <name type="scientific">Reticulomyxa filosa</name>
    <dbReference type="NCBI Taxonomy" id="46433"/>
    <lineage>
        <taxon>Eukaryota</taxon>
        <taxon>Sar</taxon>
        <taxon>Rhizaria</taxon>
        <taxon>Retaria</taxon>
        <taxon>Foraminifera</taxon>
        <taxon>Monothalamids</taxon>
        <taxon>Reticulomyxidae</taxon>
        <taxon>Reticulomyxa</taxon>
    </lineage>
</organism>
<feature type="repeat" description="WD" evidence="3">
    <location>
        <begin position="184"/>
        <end position="220"/>
    </location>
</feature>
<feature type="non-terminal residue" evidence="4">
    <location>
        <position position="357"/>
    </location>
</feature>
<reference evidence="4 5" key="1">
    <citation type="journal article" date="2013" name="Curr. Biol.">
        <title>The Genome of the Foraminiferan Reticulomyxa filosa.</title>
        <authorList>
            <person name="Glockner G."/>
            <person name="Hulsmann N."/>
            <person name="Schleicher M."/>
            <person name="Noegel A.A."/>
            <person name="Eichinger L."/>
            <person name="Gallinger C."/>
            <person name="Pawlowski J."/>
            <person name="Sierra R."/>
            <person name="Euteneuer U."/>
            <person name="Pillet L."/>
            <person name="Moustafa A."/>
            <person name="Platzer M."/>
            <person name="Groth M."/>
            <person name="Szafranski K."/>
            <person name="Schliwa M."/>
        </authorList>
    </citation>
    <scope>NUCLEOTIDE SEQUENCE [LARGE SCALE GENOMIC DNA]</scope>
</reference>
<name>X6P4J7_RETFI</name>
<dbReference type="Pfam" id="PF00400">
    <property type="entry name" value="WD40"/>
    <property type="match status" value="5"/>
</dbReference>
<dbReference type="PROSITE" id="PS50294">
    <property type="entry name" value="WD_REPEATS_REGION"/>
    <property type="match status" value="3"/>
</dbReference>
<keyword evidence="2" id="KW-0677">Repeat</keyword>
<protein>
    <submittedName>
        <fullName evidence="4">Uncharacterized protein</fullName>
    </submittedName>
</protein>
<feature type="repeat" description="WD" evidence="3">
    <location>
        <begin position="130"/>
        <end position="177"/>
    </location>
</feature>
<feature type="repeat" description="WD" evidence="3">
    <location>
        <begin position="87"/>
        <end position="130"/>
    </location>
</feature>
<dbReference type="InterPro" id="IPR020472">
    <property type="entry name" value="WD40_PAC1"/>
</dbReference>
<evidence type="ECO:0000313" key="4">
    <source>
        <dbReference type="EMBL" id="ETO33048.1"/>
    </source>
</evidence>
<dbReference type="Gene3D" id="2.130.10.10">
    <property type="entry name" value="YVTN repeat-like/Quinoprotein amine dehydrogenase"/>
    <property type="match status" value="3"/>
</dbReference>
<dbReference type="SUPFAM" id="SSF50978">
    <property type="entry name" value="WD40 repeat-like"/>
    <property type="match status" value="1"/>
</dbReference>
<evidence type="ECO:0000256" key="1">
    <source>
        <dbReference type="ARBA" id="ARBA00022574"/>
    </source>
</evidence>
<dbReference type="EMBL" id="ASPP01003727">
    <property type="protein sequence ID" value="ETO33048.1"/>
    <property type="molecule type" value="Genomic_DNA"/>
</dbReference>
<evidence type="ECO:0000256" key="3">
    <source>
        <dbReference type="PROSITE-ProRule" id="PRU00221"/>
    </source>
</evidence>
<keyword evidence="1 3" id="KW-0853">WD repeat</keyword>
<evidence type="ECO:0000256" key="2">
    <source>
        <dbReference type="ARBA" id="ARBA00022737"/>
    </source>
</evidence>
<keyword evidence="5" id="KW-1185">Reference proteome</keyword>
<dbReference type="InterPro" id="IPR019775">
    <property type="entry name" value="WD40_repeat_CS"/>
</dbReference>
<accession>X6P4J7</accession>
<dbReference type="InterPro" id="IPR036322">
    <property type="entry name" value="WD40_repeat_dom_sf"/>
</dbReference>
<evidence type="ECO:0000313" key="5">
    <source>
        <dbReference type="Proteomes" id="UP000023152"/>
    </source>
</evidence>
<dbReference type="SMART" id="SM00320">
    <property type="entry name" value="WD40"/>
    <property type="match status" value="5"/>
</dbReference>
<feature type="repeat" description="WD" evidence="3">
    <location>
        <begin position="253"/>
        <end position="279"/>
    </location>
</feature>
<comment type="caution">
    <text evidence="4">The sequence shown here is derived from an EMBL/GenBank/DDBJ whole genome shotgun (WGS) entry which is preliminary data.</text>
</comment>
<dbReference type="PANTHER" id="PTHR19879:SF9">
    <property type="entry name" value="TRANSCRIPTION INITIATION FACTOR TFIID SUBUNIT 5"/>
    <property type="match status" value="1"/>
</dbReference>
<dbReference type="CDD" id="cd00200">
    <property type="entry name" value="WD40"/>
    <property type="match status" value="1"/>
</dbReference>
<dbReference type="PANTHER" id="PTHR19879">
    <property type="entry name" value="TRANSCRIPTION INITIATION FACTOR TFIID"/>
    <property type="match status" value="1"/>
</dbReference>
<dbReference type="InterPro" id="IPR015943">
    <property type="entry name" value="WD40/YVTN_repeat-like_dom_sf"/>
</dbReference>
<dbReference type="PROSITE" id="PS50082">
    <property type="entry name" value="WD_REPEATS_2"/>
    <property type="match status" value="5"/>
</dbReference>
<dbReference type="Proteomes" id="UP000023152">
    <property type="component" value="Unassembled WGS sequence"/>
</dbReference>
<proteinExistence type="predicted"/>
<dbReference type="InterPro" id="IPR001680">
    <property type="entry name" value="WD40_rpt"/>
</dbReference>
<sequence>MTTFLNEKETSTQHALSNEEEIQLIIRHWIRNLNIKLGWIHNFDKLVVNYVMFFFPMEIKVFKCSFVATTFFIFDAFRVSSNLRDTFTGHSKIVCSIDYFTLNGCQYLCSGSTDKTVRVWDIEANKQIQLFKHSNAVHCVKFSSYLYHNYRRNVICSASADKTICFWDFKHNRQLRRFDEPDHIYGIEFSPFNNGRYLCSGSEDKTIRLWDVETSEILHVFKGHKHVVESVAFLPLQSNNNDNTNKSNNIGGNGYTICSGSWDKTICIWDIETTKQLTIFKGHTDWIRDVKYGSNELGNSGGSNTILSGSNDFSARLWDIRSGQQIQIFKGHTHYVTAVEYSSFIVNNIEVGSGNSN</sequence>